<sequence length="35" mass="4102">MKHSGIEDAGVFDRMDVRYCGNKNRRRFGKCLGKR</sequence>
<proteinExistence type="predicted"/>
<protein>
    <submittedName>
        <fullName evidence="1">Uncharacterized protein</fullName>
    </submittedName>
</protein>
<evidence type="ECO:0000313" key="1">
    <source>
        <dbReference type="EMBL" id="CUN05664.1"/>
    </source>
</evidence>
<accession>A0A173TT52</accession>
<organism evidence="1 2">
    <name type="scientific">Eubacterium ramulus</name>
    <dbReference type="NCBI Taxonomy" id="39490"/>
    <lineage>
        <taxon>Bacteria</taxon>
        <taxon>Bacillati</taxon>
        <taxon>Bacillota</taxon>
        <taxon>Clostridia</taxon>
        <taxon>Eubacteriales</taxon>
        <taxon>Eubacteriaceae</taxon>
        <taxon>Eubacterium</taxon>
    </lineage>
</organism>
<dbReference type="EMBL" id="CYYA01000010">
    <property type="protein sequence ID" value="CUN05664.1"/>
    <property type="molecule type" value="Genomic_DNA"/>
</dbReference>
<gene>
    <name evidence="1" type="ORF">ERS852448_01662</name>
</gene>
<dbReference type="Proteomes" id="UP000095492">
    <property type="component" value="Unassembled WGS sequence"/>
</dbReference>
<reference evidence="1 2" key="1">
    <citation type="submission" date="2015-09" db="EMBL/GenBank/DDBJ databases">
        <authorList>
            <consortium name="Pathogen Informatics"/>
        </authorList>
    </citation>
    <scope>NUCLEOTIDE SEQUENCE [LARGE SCALE GENOMIC DNA]</scope>
    <source>
        <strain evidence="1 2">2789STDY5608891</strain>
    </source>
</reference>
<dbReference type="AlphaFoldDB" id="A0A173TT52"/>
<name>A0A173TT52_EUBRA</name>
<evidence type="ECO:0000313" key="2">
    <source>
        <dbReference type="Proteomes" id="UP000095492"/>
    </source>
</evidence>